<dbReference type="EMBL" id="JAWDJW010005153">
    <property type="protein sequence ID" value="KAK3069175.1"/>
    <property type="molecule type" value="Genomic_DNA"/>
</dbReference>
<protein>
    <submittedName>
        <fullName evidence="1">Uncharacterized protein</fullName>
    </submittedName>
</protein>
<reference evidence="1" key="1">
    <citation type="submission" date="2024-09" db="EMBL/GenBank/DDBJ databases">
        <title>Black Yeasts Isolated from many extreme environments.</title>
        <authorList>
            <person name="Coleine C."/>
            <person name="Stajich J.E."/>
            <person name="Selbmann L."/>
        </authorList>
    </citation>
    <scope>NUCLEOTIDE SEQUENCE</scope>
    <source>
        <strain evidence="1">CCFEE 5737</strain>
    </source>
</reference>
<proteinExistence type="predicted"/>
<comment type="caution">
    <text evidence="1">The sequence shown here is derived from an EMBL/GenBank/DDBJ whole genome shotgun (WGS) entry which is preliminary data.</text>
</comment>
<feature type="non-terminal residue" evidence="1">
    <location>
        <position position="374"/>
    </location>
</feature>
<keyword evidence="2" id="KW-1185">Reference proteome</keyword>
<dbReference type="Proteomes" id="UP001186974">
    <property type="component" value="Unassembled WGS sequence"/>
</dbReference>
<accession>A0ACC3DFX1</accession>
<evidence type="ECO:0000313" key="2">
    <source>
        <dbReference type="Proteomes" id="UP001186974"/>
    </source>
</evidence>
<evidence type="ECO:0000313" key="1">
    <source>
        <dbReference type="EMBL" id="KAK3069175.1"/>
    </source>
</evidence>
<name>A0ACC3DFX1_9PEZI</name>
<organism evidence="1 2">
    <name type="scientific">Coniosporium uncinatum</name>
    <dbReference type="NCBI Taxonomy" id="93489"/>
    <lineage>
        <taxon>Eukaryota</taxon>
        <taxon>Fungi</taxon>
        <taxon>Dikarya</taxon>
        <taxon>Ascomycota</taxon>
        <taxon>Pezizomycotina</taxon>
        <taxon>Dothideomycetes</taxon>
        <taxon>Dothideomycetes incertae sedis</taxon>
        <taxon>Coniosporium</taxon>
    </lineage>
</organism>
<sequence>MPLGPTRVLRAAAKSWTSTLHLPKSTLPPRPPLPSPYLRRCTDDLYAHRSTKDALETFVLHDGPPYANGSLHIGHALNKILKDIILRFEASQGKRIQFVPGWDCHGLPIEIKALQELKLDHRDAGPVAIRDAARKLATRAVEEQKKGFREWAVMGDWEGAYKTMESGFEMRQLGVFREMVQKGLVYREYKPVHWSPSSGTALAEAELEYDERYRSTAAFVWWRLEVGSLPDVLKSGEGVDVEHIGAVIWTTTPWTLPANQAIAVHNDMEYCVIALPGRKSQLLVAKTRIEYLKSVLGFEEFVVIVDAFKGSDVAGKVRYHHPLHGERLHPIVHTDYVSDATGSGLVHMAPGHGMDDYNACMKIGLPAFAPVDDQ</sequence>
<gene>
    <name evidence="1" type="ORF">LTS18_000409</name>
</gene>